<evidence type="ECO:0000256" key="1">
    <source>
        <dbReference type="SAM" id="Phobius"/>
    </source>
</evidence>
<dbReference type="Proteomes" id="UP000321805">
    <property type="component" value="Chromosome"/>
</dbReference>
<name>A0A5B8U9M5_9ACTN</name>
<feature type="transmembrane region" description="Helical" evidence="1">
    <location>
        <begin position="12"/>
        <end position="34"/>
    </location>
</feature>
<organism evidence="2 3">
    <name type="scientific">Baekduia soli</name>
    <dbReference type="NCBI Taxonomy" id="496014"/>
    <lineage>
        <taxon>Bacteria</taxon>
        <taxon>Bacillati</taxon>
        <taxon>Actinomycetota</taxon>
        <taxon>Thermoleophilia</taxon>
        <taxon>Solirubrobacterales</taxon>
        <taxon>Baekduiaceae</taxon>
        <taxon>Baekduia</taxon>
    </lineage>
</organism>
<protein>
    <submittedName>
        <fullName evidence="2">Uncharacterized protein</fullName>
    </submittedName>
</protein>
<keyword evidence="1" id="KW-1133">Transmembrane helix</keyword>
<feature type="transmembrane region" description="Helical" evidence="1">
    <location>
        <begin position="89"/>
        <end position="111"/>
    </location>
</feature>
<feature type="transmembrane region" description="Helical" evidence="1">
    <location>
        <begin position="170"/>
        <end position="193"/>
    </location>
</feature>
<keyword evidence="1" id="KW-0472">Membrane</keyword>
<evidence type="ECO:0000313" key="3">
    <source>
        <dbReference type="Proteomes" id="UP000321805"/>
    </source>
</evidence>
<feature type="transmembrane region" description="Helical" evidence="1">
    <location>
        <begin position="200"/>
        <end position="222"/>
    </location>
</feature>
<dbReference type="EMBL" id="CP042430">
    <property type="protein sequence ID" value="QEC49866.1"/>
    <property type="molecule type" value="Genomic_DNA"/>
</dbReference>
<sequence length="257" mass="25549">MLLTVPLSITGTAAPILWLLVTRTIGLAGLGLVLRLATRQGGAIAGAAAVALLAAAPGWWPTLLGGGIEPVVVTLGCCALAAHRAGRPLLVIALLSAMALGREEALLMLVAYGVMLRRRGRRWILAVVGASSGVLAAWLGGDWLGSGDPWRGAELARAATASPTSLHGPALGIAVVATAVVVALAVVGVAAAWRARNRAVTGLAASAMAWAAVDLALSGIGYPLPARFLLPAAAAAAVTAGTGLAVLLRGPGAVRSS</sequence>
<proteinExistence type="predicted"/>
<reference evidence="2 3" key="1">
    <citation type="journal article" date="2018" name="J. Microbiol.">
        <title>Baekduia soli gen. nov., sp. nov., a novel bacterium isolated from the soil of Baekdu Mountain and proposal of a novel family name, Baekduiaceae fam. nov.</title>
        <authorList>
            <person name="An D.S."/>
            <person name="Siddiqi M.Z."/>
            <person name="Kim K.H."/>
            <person name="Yu H.S."/>
            <person name="Im W.T."/>
        </authorList>
    </citation>
    <scope>NUCLEOTIDE SEQUENCE [LARGE SCALE GENOMIC DNA]</scope>
    <source>
        <strain evidence="2 3">BR7-21</strain>
    </source>
</reference>
<evidence type="ECO:0000313" key="2">
    <source>
        <dbReference type="EMBL" id="QEC49866.1"/>
    </source>
</evidence>
<keyword evidence="3" id="KW-1185">Reference proteome</keyword>
<keyword evidence="1" id="KW-0812">Transmembrane</keyword>
<dbReference type="KEGG" id="bsol:FSW04_21375"/>
<feature type="transmembrane region" description="Helical" evidence="1">
    <location>
        <begin position="41"/>
        <end position="60"/>
    </location>
</feature>
<gene>
    <name evidence="2" type="ORF">FSW04_21375</name>
</gene>
<accession>A0A5B8U9M5</accession>
<dbReference type="RefSeq" id="WP_146922231.1">
    <property type="nucleotide sequence ID" value="NZ_CP042430.1"/>
</dbReference>
<feature type="transmembrane region" description="Helical" evidence="1">
    <location>
        <begin position="123"/>
        <end position="141"/>
    </location>
</feature>
<feature type="transmembrane region" description="Helical" evidence="1">
    <location>
        <begin position="228"/>
        <end position="248"/>
    </location>
</feature>
<dbReference type="AlphaFoldDB" id="A0A5B8U9M5"/>